<dbReference type="SUPFAM" id="SSF53474">
    <property type="entry name" value="alpha/beta-Hydrolases"/>
    <property type="match status" value="1"/>
</dbReference>
<dbReference type="AlphaFoldDB" id="A0A812QJ65"/>
<comment type="caution">
    <text evidence="1">The sequence shown here is derived from an EMBL/GenBank/DDBJ whole genome shotgun (WGS) entry which is preliminary data.</text>
</comment>
<reference evidence="1" key="1">
    <citation type="submission" date="2021-02" db="EMBL/GenBank/DDBJ databases">
        <authorList>
            <person name="Dougan E. K."/>
            <person name="Rhodes N."/>
            <person name="Thang M."/>
            <person name="Chan C."/>
        </authorList>
    </citation>
    <scope>NUCLEOTIDE SEQUENCE</scope>
</reference>
<name>A0A812QJ65_9DINO</name>
<dbReference type="OrthoDB" id="427735at2759"/>
<dbReference type="EMBL" id="CAJNJA010016528">
    <property type="protein sequence ID" value="CAE7382865.1"/>
    <property type="molecule type" value="Genomic_DNA"/>
</dbReference>
<gene>
    <name evidence="1" type="primary">HERC2</name>
    <name evidence="1" type="ORF">SNEC2469_LOCUS10365</name>
</gene>
<accession>A0A812QJ65</accession>
<sequence>MSPPSPQRRLSGGTCRRYRVPLDYSQGLAGGNIIVTVKRSGPATKSDGQLWIMQGGPGMPSHPMLGLLAGLGKVSYALDHRGTGWSTVLDCPKVRSKQPGKLPCGNSWMKGLGFGNVSTETVDACLASGDIGAPKHFTAANAARDLASVIVAIQAETGSTADGQEFPVIVSHVGIDGVCGGDYDFGQFALAANRAGQRLLDEYCDAGCRGKLGAPATGSVALWFGEAVKEIDKAFFRRWFGRRLLWEVLLGALREVVLSVRLDQASAKDALGSIGYLHFSGGFSLQKQFVTLVLTLRRCVRDTSATTIPSDFWAVVHSIDDAVRRVEDYRQNNPTEFSEILHLVVSFGDLWKGPPELHAWGLEDARHGNCSLASWRDFFDEHVFWAPDFVTLMSRYQDVFNKYGYRENSALVHSNGHPWSNVTVLVTNGDLDGQTPLRSARATFEALPTCKAKVELPTGGHCVSGSSCLGRVVAAFYRSPVACSSGSVAPATSSALGKALEAFDSGSCKARKILAGWWTGLLPVRGCGRNFTGSGCDTTQRFCSGCFSTCVRLLEKASVPNARCVCAAEAARCGARGNCTEGGFEFCSQEASQAGCDHRLARPGCSIVLLPSPDGSSCLLSSQVSSATRPVLGRQWDIAARHQLWLWRQQKGFTGALDARSVFITSPGAKLPNRNLNPKS</sequence>
<evidence type="ECO:0000313" key="2">
    <source>
        <dbReference type="Proteomes" id="UP000601435"/>
    </source>
</evidence>
<organism evidence="1 2">
    <name type="scientific">Symbiodinium necroappetens</name>
    <dbReference type="NCBI Taxonomy" id="1628268"/>
    <lineage>
        <taxon>Eukaryota</taxon>
        <taxon>Sar</taxon>
        <taxon>Alveolata</taxon>
        <taxon>Dinophyceae</taxon>
        <taxon>Suessiales</taxon>
        <taxon>Symbiodiniaceae</taxon>
        <taxon>Symbiodinium</taxon>
    </lineage>
</organism>
<dbReference type="InterPro" id="IPR029058">
    <property type="entry name" value="AB_hydrolase_fold"/>
</dbReference>
<evidence type="ECO:0000313" key="1">
    <source>
        <dbReference type="EMBL" id="CAE7382865.1"/>
    </source>
</evidence>
<keyword evidence="2" id="KW-1185">Reference proteome</keyword>
<proteinExistence type="predicted"/>
<dbReference type="Proteomes" id="UP000601435">
    <property type="component" value="Unassembled WGS sequence"/>
</dbReference>
<protein>
    <submittedName>
        <fullName evidence="1">HERC2 protein</fullName>
    </submittedName>
</protein>